<sequence>MKRTSSTSSPPSTPAPSANMVDIKPDLNQHTPIAKKPKSAYKGASTTGSQTPSPDSKTKNNDSTWTPEKKERFLEKIFSLGMKAANIEELCAEFGLTKLQLKNATQSGRKGNLRDKACKAIRGDTQ</sequence>
<accession>A0ABZ1CQE3</accession>
<keyword evidence="3" id="KW-1185">Reference proteome</keyword>
<feature type="compositionally biased region" description="Polar residues" evidence="1">
    <location>
        <begin position="44"/>
        <end position="66"/>
    </location>
</feature>
<gene>
    <name evidence="2" type="ORF">IL334_000881</name>
</gene>
<evidence type="ECO:0000313" key="2">
    <source>
        <dbReference type="EMBL" id="WRT63954.1"/>
    </source>
</evidence>
<reference evidence="2 3" key="1">
    <citation type="submission" date="2024-01" db="EMBL/GenBank/DDBJ databases">
        <title>Comparative genomics of Cryptococcus and Kwoniella reveals pathogenesis evolution and contrasting modes of karyotype evolution via chromosome fusion or intercentromeric recombination.</title>
        <authorList>
            <person name="Coelho M.A."/>
            <person name="David-Palma M."/>
            <person name="Shea T."/>
            <person name="Bowers K."/>
            <person name="McGinley-Smith S."/>
            <person name="Mohammad A.W."/>
            <person name="Gnirke A."/>
            <person name="Yurkov A.M."/>
            <person name="Nowrousian M."/>
            <person name="Sun S."/>
            <person name="Cuomo C.A."/>
            <person name="Heitman J."/>
        </authorList>
    </citation>
    <scope>NUCLEOTIDE SEQUENCE [LARGE SCALE GENOMIC DNA]</scope>
    <source>
        <strain evidence="2">CBS 11374</strain>
    </source>
</reference>
<evidence type="ECO:0000313" key="3">
    <source>
        <dbReference type="Proteomes" id="UP001329825"/>
    </source>
</evidence>
<dbReference type="EMBL" id="CP141881">
    <property type="protein sequence ID" value="WRT63954.1"/>
    <property type="molecule type" value="Genomic_DNA"/>
</dbReference>
<feature type="region of interest" description="Disordered" evidence="1">
    <location>
        <begin position="105"/>
        <end position="126"/>
    </location>
</feature>
<feature type="compositionally biased region" description="Basic and acidic residues" evidence="1">
    <location>
        <begin position="112"/>
        <end position="126"/>
    </location>
</feature>
<protein>
    <recommendedName>
        <fullName evidence="4">Myb-like domain-containing protein</fullName>
    </recommendedName>
</protein>
<proteinExistence type="predicted"/>
<organism evidence="2 3">
    <name type="scientific">Kwoniella shivajii</name>
    <dbReference type="NCBI Taxonomy" id="564305"/>
    <lineage>
        <taxon>Eukaryota</taxon>
        <taxon>Fungi</taxon>
        <taxon>Dikarya</taxon>
        <taxon>Basidiomycota</taxon>
        <taxon>Agaricomycotina</taxon>
        <taxon>Tremellomycetes</taxon>
        <taxon>Tremellales</taxon>
        <taxon>Cryptococcaceae</taxon>
        <taxon>Kwoniella</taxon>
    </lineage>
</organism>
<feature type="region of interest" description="Disordered" evidence="1">
    <location>
        <begin position="1"/>
        <end position="68"/>
    </location>
</feature>
<dbReference type="RefSeq" id="XP_062788694.1">
    <property type="nucleotide sequence ID" value="XM_062932643.1"/>
</dbReference>
<dbReference type="GeneID" id="87953012"/>
<name>A0ABZ1CQE3_9TREE</name>
<evidence type="ECO:0008006" key="4">
    <source>
        <dbReference type="Google" id="ProtNLM"/>
    </source>
</evidence>
<feature type="compositionally biased region" description="Low complexity" evidence="1">
    <location>
        <begin position="1"/>
        <end position="18"/>
    </location>
</feature>
<evidence type="ECO:0000256" key="1">
    <source>
        <dbReference type="SAM" id="MobiDB-lite"/>
    </source>
</evidence>
<dbReference type="Proteomes" id="UP001329825">
    <property type="component" value="Chromosome 1"/>
</dbReference>